<accession>A0ABD3AAD6</accession>
<comment type="caution">
    <text evidence="5">The sequence shown here is derived from an EMBL/GenBank/DDBJ whole genome shotgun (WGS) entry which is preliminary data.</text>
</comment>
<dbReference type="InterPro" id="IPR033734">
    <property type="entry name" value="Jacalin-like_lectin_dom_plant"/>
</dbReference>
<dbReference type="SUPFAM" id="SSF51101">
    <property type="entry name" value="Mannose-binding lectins"/>
    <property type="match status" value="1"/>
</dbReference>
<evidence type="ECO:0000313" key="5">
    <source>
        <dbReference type="EMBL" id="KAL3528657.1"/>
    </source>
</evidence>
<name>A0ABD3AAD6_9GENT</name>
<protein>
    <recommendedName>
        <fullName evidence="4">Jacalin-type lectin domain-containing protein</fullName>
    </recommendedName>
</protein>
<evidence type="ECO:0000256" key="2">
    <source>
        <dbReference type="ARBA" id="ARBA00022734"/>
    </source>
</evidence>
<reference evidence="5 6" key="1">
    <citation type="submission" date="2024-11" db="EMBL/GenBank/DDBJ databases">
        <title>A near-complete genome assembly of Cinchona calisaya.</title>
        <authorList>
            <person name="Lian D.C."/>
            <person name="Zhao X.W."/>
            <person name="Wei L."/>
        </authorList>
    </citation>
    <scope>NUCLEOTIDE SEQUENCE [LARGE SCALE GENOMIC DNA]</scope>
    <source>
        <tissue evidence="5">Nenye</tissue>
    </source>
</reference>
<dbReference type="Proteomes" id="UP001630127">
    <property type="component" value="Unassembled WGS sequence"/>
</dbReference>
<dbReference type="PANTHER" id="PTHR47293">
    <property type="entry name" value="JACALIN-RELATED LECTIN 3"/>
    <property type="match status" value="1"/>
</dbReference>
<gene>
    <name evidence="5" type="ORF">ACH5RR_007979</name>
</gene>
<proteinExistence type="inferred from homology"/>
<dbReference type="CDD" id="cd09612">
    <property type="entry name" value="Jacalin"/>
    <property type="match status" value="1"/>
</dbReference>
<dbReference type="SMART" id="SM00915">
    <property type="entry name" value="Jacalin"/>
    <property type="match status" value="1"/>
</dbReference>
<dbReference type="Gene3D" id="2.100.10.30">
    <property type="entry name" value="Jacalin-like lectin domain"/>
    <property type="match status" value="1"/>
</dbReference>
<keyword evidence="2" id="KW-0430">Lectin</keyword>
<evidence type="ECO:0000259" key="4">
    <source>
        <dbReference type="PROSITE" id="PS51752"/>
    </source>
</evidence>
<dbReference type="InterPro" id="IPR001229">
    <property type="entry name" value="Jacalin-like_lectin_dom"/>
</dbReference>
<dbReference type="PROSITE" id="PS51752">
    <property type="entry name" value="JACALIN_LECTIN"/>
    <property type="match status" value="1"/>
</dbReference>
<dbReference type="GO" id="GO:0030246">
    <property type="term" value="F:carbohydrate binding"/>
    <property type="evidence" value="ECO:0007669"/>
    <property type="project" value="UniProtKB-KW"/>
</dbReference>
<keyword evidence="6" id="KW-1185">Reference proteome</keyword>
<dbReference type="AlphaFoldDB" id="A0ABD3AAD6"/>
<evidence type="ECO:0000256" key="1">
    <source>
        <dbReference type="ARBA" id="ARBA00006568"/>
    </source>
</evidence>
<dbReference type="EMBL" id="JBJUIK010000004">
    <property type="protein sequence ID" value="KAL3528657.1"/>
    <property type="molecule type" value="Genomic_DNA"/>
</dbReference>
<feature type="domain" description="Jacalin-type lectin" evidence="4">
    <location>
        <begin position="14"/>
        <end position="156"/>
    </location>
</feature>
<dbReference type="InterPro" id="IPR036404">
    <property type="entry name" value="Jacalin-like_lectin_dom_sf"/>
</dbReference>
<evidence type="ECO:0000313" key="6">
    <source>
        <dbReference type="Proteomes" id="UP001630127"/>
    </source>
</evidence>
<dbReference type="Pfam" id="PF01419">
    <property type="entry name" value="Jacalin"/>
    <property type="match status" value="1"/>
</dbReference>
<sequence length="202" mass="21813">MEGDSNQIGEKKKSIAVGPWGGNGGTAWDDGSYNGVREIKLVYHLCIDSMRVVYDKNGKPFTAEKHGGAGGNITSEIKLQFPEEFLASVSGYISPVIYGGSPVIRSLTFKSNKRTFGPFGVEEGTPFSLPIEGGQIVGFKGRSGWHLDSLGFHLARAPATTVLQKVQQRFKRLTTSVSLAPKESEEAGYKATKATAKEGSYY</sequence>
<comment type="similarity">
    <text evidence="1">Belongs to the jacalin lectin family.</text>
</comment>
<evidence type="ECO:0000256" key="3">
    <source>
        <dbReference type="SAM" id="MobiDB-lite"/>
    </source>
</evidence>
<dbReference type="PANTHER" id="PTHR47293:SF15">
    <property type="entry name" value="JACALIN-RELATED LECTIN 19"/>
    <property type="match status" value="1"/>
</dbReference>
<dbReference type="FunFam" id="2.100.10.30:FF:000001">
    <property type="entry name" value="Jacalin-related lectin 33"/>
    <property type="match status" value="1"/>
</dbReference>
<organism evidence="5 6">
    <name type="scientific">Cinchona calisaya</name>
    <dbReference type="NCBI Taxonomy" id="153742"/>
    <lineage>
        <taxon>Eukaryota</taxon>
        <taxon>Viridiplantae</taxon>
        <taxon>Streptophyta</taxon>
        <taxon>Embryophyta</taxon>
        <taxon>Tracheophyta</taxon>
        <taxon>Spermatophyta</taxon>
        <taxon>Magnoliopsida</taxon>
        <taxon>eudicotyledons</taxon>
        <taxon>Gunneridae</taxon>
        <taxon>Pentapetalae</taxon>
        <taxon>asterids</taxon>
        <taxon>lamiids</taxon>
        <taxon>Gentianales</taxon>
        <taxon>Rubiaceae</taxon>
        <taxon>Cinchonoideae</taxon>
        <taxon>Cinchoneae</taxon>
        <taxon>Cinchona</taxon>
    </lineage>
</organism>
<feature type="region of interest" description="Disordered" evidence="3">
    <location>
        <begin position="183"/>
        <end position="202"/>
    </location>
</feature>